<reference evidence="1 2" key="1">
    <citation type="submission" date="2023-10" db="EMBL/GenBank/DDBJ databases">
        <title>Development of a sustainable strategy for remediation of hydrocarbon-contaminated territories based on the waste exchange concept.</title>
        <authorList>
            <person name="Krivoruchko A."/>
        </authorList>
    </citation>
    <scope>NUCLEOTIDE SEQUENCE [LARGE SCALE GENOMIC DNA]</scope>
    <source>
        <strain evidence="1 2">IEGM 1323</strain>
    </source>
</reference>
<keyword evidence="2" id="KW-1185">Reference proteome</keyword>
<accession>A0ABU4BHQ2</accession>
<organism evidence="1 2">
    <name type="scientific">Rhodococcoides yunnanense</name>
    <dbReference type="NCBI Taxonomy" id="278209"/>
    <lineage>
        <taxon>Bacteria</taxon>
        <taxon>Bacillati</taxon>
        <taxon>Actinomycetota</taxon>
        <taxon>Actinomycetes</taxon>
        <taxon>Mycobacteriales</taxon>
        <taxon>Nocardiaceae</taxon>
        <taxon>Rhodococcoides</taxon>
    </lineage>
</organism>
<protein>
    <submittedName>
        <fullName evidence="1">Tautomerase family protein</fullName>
    </submittedName>
</protein>
<dbReference type="Proteomes" id="UP001185755">
    <property type="component" value="Unassembled WGS sequence"/>
</dbReference>
<evidence type="ECO:0000313" key="2">
    <source>
        <dbReference type="Proteomes" id="UP001185755"/>
    </source>
</evidence>
<gene>
    <name evidence="1" type="ORF">R3P96_20600</name>
</gene>
<dbReference type="EMBL" id="JAWLJX010000008">
    <property type="protein sequence ID" value="MDV6263744.1"/>
    <property type="molecule type" value="Genomic_DNA"/>
</dbReference>
<dbReference type="PANTHER" id="PTHR38460:SF1">
    <property type="entry name" value="TAUTOMERASE YOLI-RELATED"/>
    <property type="match status" value="1"/>
</dbReference>
<proteinExistence type="predicted"/>
<evidence type="ECO:0000313" key="1">
    <source>
        <dbReference type="EMBL" id="MDV6263744.1"/>
    </source>
</evidence>
<dbReference type="InterPro" id="IPR037479">
    <property type="entry name" value="Tauto_MSAD"/>
</dbReference>
<dbReference type="SUPFAM" id="SSF55331">
    <property type="entry name" value="Tautomerase/MIF"/>
    <property type="match status" value="1"/>
</dbReference>
<dbReference type="RefSeq" id="WP_317565846.1">
    <property type="nucleotide sequence ID" value="NZ_JAWLJX010000008.1"/>
</dbReference>
<dbReference type="InterPro" id="IPR014347">
    <property type="entry name" value="Tautomerase/MIF_sf"/>
</dbReference>
<dbReference type="Pfam" id="PF14552">
    <property type="entry name" value="Tautomerase_2"/>
    <property type="match status" value="1"/>
</dbReference>
<dbReference type="PANTHER" id="PTHR38460">
    <property type="entry name" value="TAUTOMERASE YOLI-RELATED"/>
    <property type="match status" value="1"/>
</dbReference>
<sequence>MPLVRIDIIENRRTPDQVKKLADIVQDVMRETFDAPPRDRYQIITEHKPGNLIAEDTGLGFTRTDDLVMIQITQQGRDDDNKKALYSTLAERLREQTGLSGDDLIIAVSENTPADWSFGHGVAQFLEGQL</sequence>
<name>A0ABU4BHQ2_9NOCA</name>
<comment type="caution">
    <text evidence="1">The sequence shown here is derived from an EMBL/GenBank/DDBJ whole genome shotgun (WGS) entry which is preliminary data.</text>
</comment>
<dbReference type="Gene3D" id="3.30.429.10">
    <property type="entry name" value="Macrophage Migration Inhibitory Factor"/>
    <property type="match status" value="1"/>
</dbReference>